<evidence type="ECO:0000256" key="1">
    <source>
        <dbReference type="SAM" id="Phobius"/>
    </source>
</evidence>
<accession>A0A9X1MDH4</accession>
<feature type="transmembrane region" description="Helical" evidence="1">
    <location>
        <begin position="126"/>
        <end position="150"/>
    </location>
</feature>
<name>A0A9X1MDH4_9MICC</name>
<dbReference type="AlphaFoldDB" id="A0A9X1MDH4"/>
<sequence>MSRQRVSKRAPLPVFRRAVVDSWRSTFVWTLALAAVLLLYLPLYPSMNGADMRNLISSLPSELVNALGYEDILSGPGYVQATFFGLLGFVLSTAAAVSWGSSAIAGAEESGRLELILSHGVGRVQYALETALGIMVRLLWFALLTAVLVLALSSPAELGLEAANVAAVEFAWLGLGYLAGSIALAVGALTGRRSAALGTAAGVAAAGYVMNALANQNSELGWLRNFSPYSWAYRNDPLAEGFDLAGLGLIAAACVLFTALAVWALNRRDILG</sequence>
<reference evidence="2" key="1">
    <citation type="submission" date="2021-10" db="EMBL/GenBank/DDBJ databases">
        <title>Novel species in genus Arthrobacter.</title>
        <authorList>
            <person name="Liu Y."/>
        </authorList>
    </citation>
    <scope>NUCLEOTIDE SEQUENCE</scope>
    <source>
        <strain evidence="2">Zg-Y453</strain>
    </source>
</reference>
<dbReference type="RefSeq" id="WP_227894450.1">
    <property type="nucleotide sequence ID" value="NZ_CP099466.1"/>
</dbReference>
<dbReference type="GO" id="GO:0140359">
    <property type="term" value="F:ABC-type transporter activity"/>
    <property type="evidence" value="ECO:0007669"/>
    <property type="project" value="InterPro"/>
</dbReference>
<evidence type="ECO:0000313" key="2">
    <source>
        <dbReference type="EMBL" id="MCC3296719.1"/>
    </source>
</evidence>
<gene>
    <name evidence="2" type="ORF">LJ757_02720</name>
</gene>
<feature type="transmembrane region" description="Helical" evidence="1">
    <location>
        <begin position="244"/>
        <end position="265"/>
    </location>
</feature>
<feature type="transmembrane region" description="Helical" evidence="1">
    <location>
        <begin position="196"/>
        <end position="214"/>
    </location>
</feature>
<evidence type="ECO:0000313" key="3">
    <source>
        <dbReference type="Proteomes" id="UP001139158"/>
    </source>
</evidence>
<dbReference type="Proteomes" id="UP001139158">
    <property type="component" value="Unassembled WGS sequence"/>
</dbReference>
<keyword evidence="1" id="KW-0472">Membrane</keyword>
<feature type="transmembrane region" description="Helical" evidence="1">
    <location>
        <begin position="83"/>
        <end position="105"/>
    </location>
</feature>
<keyword evidence="1" id="KW-1133">Transmembrane helix</keyword>
<dbReference type="GO" id="GO:0005886">
    <property type="term" value="C:plasma membrane"/>
    <property type="evidence" value="ECO:0007669"/>
    <property type="project" value="UniProtKB-SubCell"/>
</dbReference>
<feature type="transmembrane region" description="Helical" evidence="1">
    <location>
        <begin position="26"/>
        <end position="44"/>
    </location>
</feature>
<dbReference type="Pfam" id="PF12679">
    <property type="entry name" value="ABC2_membrane_2"/>
    <property type="match status" value="1"/>
</dbReference>
<organism evidence="2 3">
    <name type="scientific">Arthrobacter caoxuetaonis</name>
    <dbReference type="NCBI Taxonomy" id="2886935"/>
    <lineage>
        <taxon>Bacteria</taxon>
        <taxon>Bacillati</taxon>
        <taxon>Actinomycetota</taxon>
        <taxon>Actinomycetes</taxon>
        <taxon>Micrococcales</taxon>
        <taxon>Micrococcaceae</taxon>
        <taxon>Arthrobacter</taxon>
    </lineage>
</organism>
<protein>
    <submittedName>
        <fullName evidence="2">ABC transporter permease subunit</fullName>
    </submittedName>
</protein>
<dbReference type="EMBL" id="JAJFZV010000001">
    <property type="protein sequence ID" value="MCC3296719.1"/>
    <property type="molecule type" value="Genomic_DNA"/>
</dbReference>
<feature type="transmembrane region" description="Helical" evidence="1">
    <location>
        <begin position="170"/>
        <end position="189"/>
    </location>
</feature>
<proteinExistence type="predicted"/>
<keyword evidence="1" id="KW-0812">Transmembrane</keyword>
<comment type="caution">
    <text evidence="2">The sequence shown here is derived from an EMBL/GenBank/DDBJ whole genome shotgun (WGS) entry which is preliminary data.</text>
</comment>
<keyword evidence="3" id="KW-1185">Reference proteome</keyword>